<dbReference type="Gene3D" id="3.30.70.1230">
    <property type="entry name" value="Nucleotide cyclase"/>
    <property type="match status" value="1"/>
</dbReference>
<dbReference type="InterPro" id="IPR058852">
    <property type="entry name" value="HTH_77"/>
</dbReference>
<dbReference type="EMBL" id="SACR01000005">
    <property type="protein sequence ID" value="RVU44508.1"/>
    <property type="molecule type" value="Genomic_DNA"/>
</dbReference>
<dbReference type="RefSeq" id="WP_128230053.1">
    <property type="nucleotide sequence ID" value="NZ_SACR01000005.1"/>
</dbReference>
<name>A0A437RCI4_9BURK</name>
<dbReference type="SUPFAM" id="SSF55073">
    <property type="entry name" value="Nucleotide cyclase"/>
    <property type="match status" value="1"/>
</dbReference>
<protein>
    <recommendedName>
        <fullName evidence="1">Winged helix-turn-helix domain-containing protein</fullName>
    </recommendedName>
</protein>
<dbReference type="InterPro" id="IPR027417">
    <property type="entry name" value="P-loop_NTPase"/>
</dbReference>
<dbReference type="PRINTS" id="PR00364">
    <property type="entry name" value="DISEASERSIST"/>
</dbReference>
<feature type="domain" description="Winged helix-turn-helix" evidence="1">
    <location>
        <begin position="468"/>
        <end position="543"/>
    </location>
</feature>
<dbReference type="SUPFAM" id="SSF48452">
    <property type="entry name" value="TPR-like"/>
    <property type="match status" value="1"/>
</dbReference>
<dbReference type="SUPFAM" id="SSF52540">
    <property type="entry name" value="P-loop containing nucleoside triphosphate hydrolases"/>
    <property type="match status" value="1"/>
</dbReference>
<dbReference type="Pfam" id="PF25872">
    <property type="entry name" value="HTH_77"/>
    <property type="match status" value="1"/>
</dbReference>
<reference evidence="2 3" key="1">
    <citation type="submission" date="2019-01" db="EMBL/GenBank/DDBJ databases">
        <authorList>
            <person name="Chen W.-M."/>
        </authorList>
    </citation>
    <scope>NUCLEOTIDE SEQUENCE [LARGE SCALE GENOMIC DNA]</scope>
    <source>
        <strain evidence="2 3">KYPY4</strain>
    </source>
</reference>
<dbReference type="PANTHER" id="PTHR47691">
    <property type="entry name" value="REGULATOR-RELATED"/>
    <property type="match status" value="1"/>
</dbReference>
<dbReference type="PANTHER" id="PTHR47691:SF3">
    <property type="entry name" value="HTH-TYPE TRANSCRIPTIONAL REGULATOR RV0890C-RELATED"/>
    <property type="match status" value="1"/>
</dbReference>
<comment type="caution">
    <text evidence="2">The sequence shown here is derived from an EMBL/GenBank/DDBJ whole genome shotgun (WGS) entry which is preliminary data.</text>
</comment>
<evidence type="ECO:0000313" key="2">
    <source>
        <dbReference type="EMBL" id="RVU44508.1"/>
    </source>
</evidence>
<dbReference type="GO" id="GO:0004016">
    <property type="term" value="F:adenylate cyclase activity"/>
    <property type="evidence" value="ECO:0007669"/>
    <property type="project" value="UniProtKB-ARBA"/>
</dbReference>
<dbReference type="InterPro" id="IPR001054">
    <property type="entry name" value="A/G_cyclase"/>
</dbReference>
<dbReference type="AlphaFoldDB" id="A0A437RCI4"/>
<evidence type="ECO:0000259" key="1">
    <source>
        <dbReference type="Pfam" id="PF25872"/>
    </source>
</evidence>
<dbReference type="Gene3D" id="1.25.40.10">
    <property type="entry name" value="Tetratricopeptide repeat domain"/>
    <property type="match status" value="1"/>
</dbReference>
<dbReference type="OrthoDB" id="9811542at2"/>
<dbReference type="Proteomes" id="UP000285575">
    <property type="component" value="Unassembled WGS sequence"/>
</dbReference>
<sequence length="939" mass="101362">MSEVRALLITDVVGSTELTERIGDEAVARLWEAHDRCARDLLPAHRGREIDKTDGMLLMFEQAADAVAYAAAYHQALQRLSTPLHARAGLHVGPVVLRENLPDDVARGAKPLEVDGLAKPIAARVVSVAGGGQTLLTPEAMAALGALPAGWRSVSHGHWLLKGVSEPVELFEIGSAERPMPCPPDAEKAWRVVQVQGQWRPVREIANNLPLQATSFIGRERERAELRALMSKSRLVTLLGMGGLGKTRLSLQVAGELMAQFPDGVWFIDLAPIRDAALVVGELAQVLGVREEPGRPLLQSVCAHLRGHRALLVVDNCEQVVQACATMVAALMKAAPEVRLITSSREALHVPGEQAYPILPLPVPQRGDSVEQLARLTAVRLFVERAQQHKPAFTLSEREAPAVAELVARLEGIPLALELAAARVRSLSVADINLRLNDRYRLLTGGSRVLQERQQTLRALVDWSYDILDEREQCLLQRLSVFRGGFDLESAEQVCGIEPIDSLDVLDLLGSLVEKSLVMNDERSEPPRYRMLETISDYAREKLQQAGGSAAVAARHCEFYFSLAKSTNRGLQGPEQAEWVRRMETELDNTRAALALALAGGVDAFIAVKIAVAMQGFWTLRGYLSEGRAAVRAALALPDVQASPMAQAHALYVGAALAASQSDYAEAESMLETCLALRRELGAETEIAATLSTLALARFGRGDAPGALAGEQEALALFRRSGHEVGQAVALLHLGQFHLRLAHAEAARQHLQEGLSLARRISHQEVEAECELVLGQLALQQGQPLEAAQRFARSQAVCEASGDRQGEASAHWWQGRLALRAGALEEAQPALALALQAFIAAGRRLEALWCLRDLAQWQARSGATALAVRLMSAAESGLALIGAALPAEETAAWAPERDALRAQLADDSQWTALWEAAHDLGLEAAARLALAPAEAAAPV</sequence>
<gene>
    <name evidence="2" type="ORF">EOE66_17755</name>
</gene>
<dbReference type="CDD" id="cd07302">
    <property type="entry name" value="CHD"/>
    <property type="match status" value="1"/>
</dbReference>
<dbReference type="Gene3D" id="3.40.50.300">
    <property type="entry name" value="P-loop containing nucleotide triphosphate hydrolases"/>
    <property type="match status" value="1"/>
</dbReference>
<dbReference type="InterPro" id="IPR029787">
    <property type="entry name" value="Nucleotide_cyclase"/>
</dbReference>
<accession>A0A437RCI4</accession>
<organism evidence="2 3">
    <name type="scientific">Rubrivivax rivuli</name>
    <dbReference type="NCBI Taxonomy" id="1862385"/>
    <lineage>
        <taxon>Bacteria</taxon>
        <taxon>Pseudomonadati</taxon>
        <taxon>Pseudomonadota</taxon>
        <taxon>Betaproteobacteria</taxon>
        <taxon>Burkholderiales</taxon>
        <taxon>Sphaerotilaceae</taxon>
        <taxon>Rubrivivax</taxon>
    </lineage>
</organism>
<keyword evidence="3" id="KW-1185">Reference proteome</keyword>
<dbReference type="GO" id="GO:0009190">
    <property type="term" value="P:cyclic nucleotide biosynthetic process"/>
    <property type="evidence" value="ECO:0007669"/>
    <property type="project" value="InterPro"/>
</dbReference>
<proteinExistence type="predicted"/>
<dbReference type="GO" id="GO:0035556">
    <property type="term" value="P:intracellular signal transduction"/>
    <property type="evidence" value="ECO:0007669"/>
    <property type="project" value="InterPro"/>
</dbReference>
<evidence type="ECO:0000313" key="3">
    <source>
        <dbReference type="Proteomes" id="UP000285575"/>
    </source>
</evidence>
<dbReference type="InterPro" id="IPR011990">
    <property type="entry name" value="TPR-like_helical_dom_sf"/>
</dbReference>